<dbReference type="AlphaFoldDB" id="A0A1B6EJG7"/>
<keyword evidence="5 8" id="KW-0408">Iron</keyword>
<dbReference type="PANTHER" id="PTHR19359">
    <property type="entry name" value="CYTOCHROME B5"/>
    <property type="match status" value="1"/>
</dbReference>
<evidence type="ECO:0000259" key="10">
    <source>
        <dbReference type="PROSITE" id="PS50255"/>
    </source>
</evidence>
<dbReference type="PROSITE" id="PS50255">
    <property type="entry name" value="CYTOCHROME_B5_2"/>
    <property type="match status" value="1"/>
</dbReference>
<evidence type="ECO:0000256" key="7">
    <source>
        <dbReference type="ARBA" id="ARBA00038168"/>
    </source>
</evidence>
<dbReference type="PROSITE" id="PS00191">
    <property type="entry name" value="CYTOCHROME_B5_1"/>
    <property type="match status" value="1"/>
</dbReference>
<dbReference type="GO" id="GO:0016020">
    <property type="term" value="C:membrane"/>
    <property type="evidence" value="ECO:0007669"/>
    <property type="project" value="UniProtKB-SubCell"/>
</dbReference>
<dbReference type="PRINTS" id="PR00363">
    <property type="entry name" value="CYTOCHROMEB5"/>
</dbReference>
<comment type="similarity">
    <text evidence="7 8">Belongs to the cytochrome b5 family.</text>
</comment>
<dbReference type="Pfam" id="PF00173">
    <property type="entry name" value="Cyt-b5"/>
    <property type="match status" value="1"/>
</dbReference>
<evidence type="ECO:0000256" key="6">
    <source>
        <dbReference type="ARBA" id="ARBA00023136"/>
    </source>
</evidence>
<evidence type="ECO:0000256" key="5">
    <source>
        <dbReference type="ARBA" id="ARBA00023004"/>
    </source>
</evidence>
<feature type="compositionally biased region" description="Polar residues" evidence="9">
    <location>
        <begin position="91"/>
        <end position="107"/>
    </location>
</feature>
<evidence type="ECO:0000256" key="8">
    <source>
        <dbReference type="RuleBase" id="RU362121"/>
    </source>
</evidence>
<sequence length="144" mass="16131">MADLKTYTLEEVKEHTTSKSTWFVIDNFVYDVTEFLNEHPGGEEVLLEASGDDASEQFEDVGHSNDARELMVKYRIGVLDVEDQKKLKASKPQSESDTIGSASDRNSNPDSFGSNIIIPILVLAAVSFGLHFVYRWLQQTETSI</sequence>
<keyword evidence="4 8" id="KW-0479">Metal-binding</keyword>
<feature type="transmembrane region" description="Helical" evidence="8">
    <location>
        <begin position="116"/>
        <end position="137"/>
    </location>
</feature>
<feature type="domain" description="Cytochrome b5 heme-binding" evidence="10">
    <location>
        <begin position="4"/>
        <end position="80"/>
    </location>
</feature>
<dbReference type="InterPro" id="IPR036400">
    <property type="entry name" value="Cyt_B5-like_heme/steroid_sf"/>
</dbReference>
<organism evidence="11">
    <name type="scientific">Cuerna arida</name>
    <dbReference type="NCBI Taxonomy" id="1464854"/>
    <lineage>
        <taxon>Eukaryota</taxon>
        <taxon>Metazoa</taxon>
        <taxon>Ecdysozoa</taxon>
        <taxon>Arthropoda</taxon>
        <taxon>Hexapoda</taxon>
        <taxon>Insecta</taxon>
        <taxon>Pterygota</taxon>
        <taxon>Neoptera</taxon>
        <taxon>Paraneoptera</taxon>
        <taxon>Hemiptera</taxon>
        <taxon>Auchenorrhyncha</taxon>
        <taxon>Membracoidea</taxon>
        <taxon>Cicadellidae</taxon>
        <taxon>Cicadellinae</taxon>
        <taxon>Proconiini</taxon>
        <taxon>Cuerna</taxon>
    </lineage>
</organism>
<dbReference type="EMBL" id="GECZ01031713">
    <property type="protein sequence ID" value="JAS38056.1"/>
    <property type="molecule type" value="Transcribed_RNA"/>
</dbReference>
<proteinExistence type="inferred from homology"/>
<gene>
    <name evidence="11" type="ORF">g.49853</name>
</gene>
<dbReference type="SMART" id="SM01117">
    <property type="entry name" value="Cyt-b5"/>
    <property type="match status" value="1"/>
</dbReference>
<dbReference type="GO" id="GO:0046872">
    <property type="term" value="F:metal ion binding"/>
    <property type="evidence" value="ECO:0007669"/>
    <property type="project" value="UniProtKB-UniRule"/>
</dbReference>
<evidence type="ECO:0000256" key="2">
    <source>
        <dbReference type="ARBA" id="ARBA00022617"/>
    </source>
</evidence>
<dbReference type="InterPro" id="IPR001199">
    <property type="entry name" value="Cyt_B5-like_heme/steroid-bd"/>
</dbReference>
<feature type="region of interest" description="Disordered" evidence="9">
    <location>
        <begin position="86"/>
        <end position="107"/>
    </location>
</feature>
<evidence type="ECO:0000256" key="1">
    <source>
        <dbReference type="ARBA" id="ARBA00004370"/>
    </source>
</evidence>
<dbReference type="InterPro" id="IPR050668">
    <property type="entry name" value="Cytochrome_b5"/>
</dbReference>
<keyword evidence="3 8" id="KW-0812">Transmembrane</keyword>
<comment type="subcellular location">
    <subcellularLocation>
        <location evidence="1">Membrane</location>
    </subcellularLocation>
</comment>
<name>A0A1B6EJG7_9HEMI</name>
<evidence type="ECO:0000256" key="4">
    <source>
        <dbReference type="ARBA" id="ARBA00022723"/>
    </source>
</evidence>
<keyword evidence="8" id="KW-1133">Transmembrane helix</keyword>
<reference evidence="11" key="1">
    <citation type="submission" date="2015-11" db="EMBL/GenBank/DDBJ databases">
        <title>De novo transcriptome assembly of four potential Pierce s Disease insect vectors from Arizona vineyards.</title>
        <authorList>
            <person name="Tassone E.E."/>
        </authorList>
    </citation>
    <scope>NUCLEOTIDE SEQUENCE</scope>
</reference>
<dbReference type="PANTHER" id="PTHR19359:SF14">
    <property type="entry name" value="CYTOCHROME B5 A"/>
    <property type="match status" value="1"/>
</dbReference>
<protein>
    <recommendedName>
        <fullName evidence="10">Cytochrome b5 heme-binding domain-containing protein</fullName>
    </recommendedName>
</protein>
<dbReference type="Gene3D" id="3.10.120.10">
    <property type="entry name" value="Cytochrome b5-like heme/steroid binding domain"/>
    <property type="match status" value="1"/>
</dbReference>
<dbReference type="FunFam" id="3.10.120.10:FF:000002">
    <property type="entry name" value="Cytochrome b5 type B"/>
    <property type="match status" value="1"/>
</dbReference>
<keyword evidence="2 8" id="KW-0349">Heme</keyword>
<evidence type="ECO:0000256" key="3">
    <source>
        <dbReference type="ARBA" id="ARBA00022692"/>
    </source>
</evidence>
<dbReference type="InterPro" id="IPR018506">
    <property type="entry name" value="Cyt_B5_heme-BS"/>
</dbReference>
<evidence type="ECO:0000313" key="11">
    <source>
        <dbReference type="EMBL" id="JAS38056.1"/>
    </source>
</evidence>
<accession>A0A1B6EJG7</accession>
<evidence type="ECO:0000256" key="9">
    <source>
        <dbReference type="SAM" id="MobiDB-lite"/>
    </source>
</evidence>
<dbReference type="SUPFAM" id="SSF55856">
    <property type="entry name" value="Cytochrome b5-like heme/steroid binding domain"/>
    <property type="match status" value="1"/>
</dbReference>
<dbReference type="GO" id="GO:0020037">
    <property type="term" value="F:heme binding"/>
    <property type="evidence" value="ECO:0007669"/>
    <property type="project" value="UniProtKB-UniRule"/>
</dbReference>
<keyword evidence="6 8" id="KW-0472">Membrane</keyword>